<protein>
    <submittedName>
        <fullName evidence="1">Uncharacterized protein</fullName>
    </submittedName>
</protein>
<dbReference type="RefSeq" id="WP_018662298.1">
    <property type="nucleotide sequence ID" value="NZ_HF952018.1"/>
</dbReference>
<organism evidence="1 2">
    <name type="scientific">Thermobrachium celere DSM 8682</name>
    <dbReference type="NCBI Taxonomy" id="941824"/>
    <lineage>
        <taxon>Bacteria</taxon>
        <taxon>Bacillati</taxon>
        <taxon>Bacillota</taxon>
        <taxon>Clostridia</taxon>
        <taxon>Eubacteriales</taxon>
        <taxon>Clostridiaceae</taxon>
        <taxon>Thermobrachium</taxon>
    </lineage>
</organism>
<evidence type="ECO:0000313" key="2">
    <source>
        <dbReference type="Proteomes" id="UP000014923"/>
    </source>
</evidence>
<proteinExistence type="predicted"/>
<dbReference type="Gene3D" id="1.10.10.60">
    <property type="entry name" value="Homeodomain-like"/>
    <property type="match status" value="1"/>
</dbReference>
<reference evidence="1" key="1">
    <citation type="submission" date="2013-03" db="EMBL/GenBank/DDBJ databases">
        <title>Draft genome sequence of the hydrogen-ethanol-producing anaerobic alkalithermophilic Caloramator celere.</title>
        <authorList>
            <person name="Ciranna A."/>
            <person name="Larjo A."/>
            <person name="Kivisto A."/>
            <person name="Santala V."/>
            <person name="Roos C."/>
            <person name="Karp M."/>
        </authorList>
    </citation>
    <scope>NUCLEOTIDE SEQUENCE [LARGE SCALE GENOMIC DNA]</scope>
    <source>
        <strain evidence="1">DSM 8682</strain>
    </source>
</reference>
<dbReference type="AlphaFoldDB" id="R7RSU1"/>
<accession>R7RSU1</accession>
<dbReference type="HOGENOM" id="CLU_2940311_0_0_9"/>
<dbReference type="Proteomes" id="UP000014923">
    <property type="component" value="Unassembled WGS sequence"/>
</dbReference>
<dbReference type="OrthoDB" id="1956652at2"/>
<comment type="caution">
    <text evidence="1">The sequence shown here is derived from an EMBL/GenBank/DDBJ whole genome shotgun (WGS) entry which is preliminary data.</text>
</comment>
<dbReference type="eggNOG" id="ENOG50345QG">
    <property type="taxonomic scope" value="Bacteria"/>
</dbReference>
<dbReference type="EMBL" id="CAVN010000097">
    <property type="protein sequence ID" value="CDF58325.1"/>
    <property type="molecule type" value="Genomic_DNA"/>
</dbReference>
<keyword evidence="2" id="KW-1185">Reference proteome</keyword>
<name>R7RSU1_9CLOT</name>
<evidence type="ECO:0000313" key="1">
    <source>
        <dbReference type="EMBL" id="CDF58325.1"/>
    </source>
</evidence>
<gene>
    <name evidence="1" type="ORF">TCEL_00371</name>
</gene>
<sequence length="60" mass="7337">MKKRRSNGYSESYVNPLDELDYERFSELRENGYSDNDIARELKVSEKFIKRLRQETKKYL</sequence>